<organism evidence="2 3">
    <name type="scientific">Mugilogobius chulae</name>
    <name type="common">yellowstripe goby</name>
    <dbReference type="NCBI Taxonomy" id="88201"/>
    <lineage>
        <taxon>Eukaryota</taxon>
        <taxon>Metazoa</taxon>
        <taxon>Chordata</taxon>
        <taxon>Craniata</taxon>
        <taxon>Vertebrata</taxon>
        <taxon>Euteleostomi</taxon>
        <taxon>Actinopterygii</taxon>
        <taxon>Neopterygii</taxon>
        <taxon>Teleostei</taxon>
        <taxon>Neoteleostei</taxon>
        <taxon>Acanthomorphata</taxon>
        <taxon>Gobiaria</taxon>
        <taxon>Gobiiformes</taxon>
        <taxon>Gobioidei</taxon>
        <taxon>Gobiidae</taxon>
        <taxon>Gobionellinae</taxon>
        <taxon>Mugilogobius</taxon>
    </lineage>
</organism>
<dbReference type="EMBL" id="JBBPFD010000312">
    <property type="protein sequence ID" value="KAK7879229.1"/>
    <property type="molecule type" value="Genomic_DNA"/>
</dbReference>
<evidence type="ECO:0000256" key="1">
    <source>
        <dbReference type="SAM" id="MobiDB-lite"/>
    </source>
</evidence>
<feature type="compositionally biased region" description="Basic residues" evidence="1">
    <location>
        <begin position="37"/>
        <end position="52"/>
    </location>
</feature>
<feature type="compositionally biased region" description="Basic and acidic residues" evidence="1">
    <location>
        <begin position="16"/>
        <end position="36"/>
    </location>
</feature>
<gene>
    <name evidence="2" type="ORF">WMY93_033988</name>
</gene>
<dbReference type="AlphaFoldDB" id="A0AAW0MM20"/>
<feature type="compositionally biased region" description="Basic and acidic residues" evidence="1">
    <location>
        <begin position="53"/>
        <end position="66"/>
    </location>
</feature>
<comment type="caution">
    <text evidence="2">The sequence shown here is derived from an EMBL/GenBank/DDBJ whole genome shotgun (WGS) entry which is preliminary data.</text>
</comment>
<protein>
    <submittedName>
        <fullName evidence="2">Uncharacterized protein</fullName>
    </submittedName>
</protein>
<name>A0AAW0MM20_9GOBI</name>
<evidence type="ECO:0000313" key="2">
    <source>
        <dbReference type="EMBL" id="KAK7879229.1"/>
    </source>
</evidence>
<reference evidence="3" key="1">
    <citation type="submission" date="2024-04" db="EMBL/GenBank/DDBJ databases">
        <title>Salinicola lusitanus LLJ914,a marine bacterium isolated from the Okinawa Trough.</title>
        <authorList>
            <person name="Li J."/>
        </authorList>
    </citation>
    <scope>NUCLEOTIDE SEQUENCE [LARGE SCALE GENOMIC DNA]</scope>
</reference>
<keyword evidence="3" id="KW-1185">Reference proteome</keyword>
<proteinExistence type="predicted"/>
<accession>A0AAW0MM20</accession>
<sequence length="155" mass="18299">MTQDRKQERKSRKRERRNEKEENEQITKTKENERKSIRQRLKSTRREQRTKRRETPTIRESIEAPDRGGGSAQMMIGHQEVWHALLPVDEFEMTGDKRDALFSFLLDVDHSAVQTRVSKKRQITEPESKLEPIAAPNLHLVAHKLLTITSWREFG</sequence>
<feature type="region of interest" description="Disordered" evidence="1">
    <location>
        <begin position="1"/>
        <end position="72"/>
    </location>
</feature>
<evidence type="ECO:0000313" key="3">
    <source>
        <dbReference type="Proteomes" id="UP001460270"/>
    </source>
</evidence>
<dbReference type="Proteomes" id="UP001460270">
    <property type="component" value="Unassembled WGS sequence"/>
</dbReference>